<dbReference type="OrthoDB" id="9813719at2"/>
<dbReference type="AlphaFoldDB" id="A0A318XI39"/>
<evidence type="ECO:0000256" key="2">
    <source>
        <dbReference type="ARBA" id="ARBA00022603"/>
    </source>
</evidence>
<evidence type="ECO:0000313" key="10">
    <source>
        <dbReference type="Proteomes" id="UP000248132"/>
    </source>
</evidence>
<dbReference type="NCBIfam" id="TIGR00675">
    <property type="entry name" value="dcm"/>
    <property type="match status" value="1"/>
</dbReference>
<evidence type="ECO:0000256" key="6">
    <source>
        <dbReference type="PROSITE-ProRule" id="PRU01016"/>
    </source>
</evidence>
<keyword evidence="3 6" id="KW-0808">Transferase</keyword>
<dbReference type="Pfam" id="PF00145">
    <property type="entry name" value="DNA_methylase"/>
    <property type="match status" value="1"/>
</dbReference>
<keyword evidence="2 6" id="KW-0489">Methyltransferase</keyword>
<dbReference type="PANTHER" id="PTHR10629:SF52">
    <property type="entry name" value="DNA (CYTOSINE-5)-METHYLTRANSFERASE 1"/>
    <property type="match status" value="1"/>
</dbReference>
<comment type="similarity">
    <text evidence="6 7">Belongs to the class I-like SAM-binding methyltransferase superfamily. C5-methyltransferase family.</text>
</comment>
<feature type="region of interest" description="Disordered" evidence="8">
    <location>
        <begin position="46"/>
        <end position="91"/>
    </location>
</feature>
<dbReference type="Gene3D" id="3.90.120.10">
    <property type="entry name" value="DNA Methylase, subunit A, domain 2"/>
    <property type="match status" value="1"/>
</dbReference>
<keyword evidence="5" id="KW-0680">Restriction system</keyword>
<evidence type="ECO:0000256" key="3">
    <source>
        <dbReference type="ARBA" id="ARBA00022679"/>
    </source>
</evidence>
<evidence type="ECO:0000256" key="5">
    <source>
        <dbReference type="ARBA" id="ARBA00022747"/>
    </source>
</evidence>
<evidence type="ECO:0000256" key="7">
    <source>
        <dbReference type="RuleBase" id="RU000416"/>
    </source>
</evidence>
<gene>
    <name evidence="9" type="ORF">LY28_02720</name>
</gene>
<keyword evidence="4 6" id="KW-0949">S-adenosyl-L-methionine</keyword>
<dbReference type="EMBL" id="QKMR01000017">
    <property type="protein sequence ID" value="PYG86694.1"/>
    <property type="molecule type" value="Genomic_DNA"/>
</dbReference>
<evidence type="ECO:0000313" key="9">
    <source>
        <dbReference type="EMBL" id="PYG86694.1"/>
    </source>
</evidence>
<evidence type="ECO:0000256" key="1">
    <source>
        <dbReference type="ARBA" id="ARBA00011975"/>
    </source>
</evidence>
<dbReference type="GO" id="GO:0003677">
    <property type="term" value="F:DNA binding"/>
    <property type="evidence" value="ECO:0007669"/>
    <property type="project" value="TreeGrafter"/>
</dbReference>
<proteinExistence type="inferred from homology"/>
<organism evidence="9 10">
    <name type="scientific">Ruminiclostridium sufflavum DSM 19573</name>
    <dbReference type="NCBI Taxonomy" id="1121337"/>
    <lineage>
        <taxon>Bacteria</taxon>
        <taxon>Bacillati</taxon>
        <taxon>Bacillota</taxon>
        <taxon>Clostridia</taxon>
        <taxon>Eubacteriales</taxon>
        <taxon>Oscillospiraceae</taxon>
        <taxon>Ruminiclostridium</taxon>
    </lineage>
</organism>
<dbReference type="Gene3D" id="3.40.50.150">
    <property type="entry name" value="Vaccinia Virus protein VP39"/>
    <property type="match status" value="1"/>
</dbReference>
<dbReference type="Proteomes" id="UP000248132">
    <property type="component" value="Unassembled WGS sequence"/>
</dbReference>
<dbReference type="InterPro" id="IPR050390">
    <property type="entry name" value="C5-Methyltransferase"/>
</dbReference>
<dbReference type="GO" id="GO:0009307">
    <property type="term" value="P:DNA restriction-modification system"/>
    <property type="evidence" value="ECO:0007669"/>
    <property type="project" value="UniProtKB-KW"/>
</dbReference>
<dbReference type="EC" id="2.1.1.37" evidence="1"/>
<dbReference type="PROSITE" id="PS51679">
    <property type="entry name" value="SAM_MT_C5"/>
    <property type="match status" value="1"/>
</dbReference>
<comment type="caution">
    <text evidence="9">The sequence shown here is derived from an EMBL/GenBank/DDBJ whole genome shotgun (WGS) entry which is preliminary data.</text>
</comment>
<dbReference type="GO" id="GO:0044027">
    <property type="term" value="P:negative regulation of gene expression via chromosomal CpG island methylation"/>
    <property type="evidence" value="ECO:0007669"/>
    <property type="project" value="TreeGrafter"/>
</dbReference>
<protein>
    <recommendedName>
        <fullName evidence="1">DNA (cytosine-5-)-methyltransferase</fullName>
        <ecNumber evidence="1">2.1.1.37</ecNumber>
    </recommendedName>
</protein>
<dbReference type="InterPro" id="IPR029063">
    <property type="entry name" value="SAM-dependent_MTases_sf"/>
</dbReference>
<dbReference type="GO" id="GO:0032259">
    <property type="term" value="P:methylation"/>
    <property type="evidence" value="ECO:0007669"/>
    <property type="project" value="UniProtKB-KW"/>
</dbReference>
<dbReference type="InterPro" id="IPR001525">
    <property type="entry name" value="C5_MeTfrase"/>
</dbReference>
<evidence type="ECO:0000256" key="4">
    <source>
        <dbReference type="ARBA" id="ARBA00022691"/>
    </source>
</evidence>
<dbReference type="GO" id="GO:0003886">
    <property type="term" value="F:DNA (cytosine-5-)-methyltransferase activity"/>
    <property type="evidence" value="ECO:0007669"/>
    <property type="project" value="UniProtKB-EC"/>
</dbReference>
<dbReference type="SUPFAM" id="SSF53335">
    <property type="entry name" value="S-adenosyl-L-methionine-dependent methyltransferases"/>
    <property type="match status" value="1"/>
</dbReference>
<sequence>MEYMTIQEAAEEWDISERRVQKLCVEGRLANAKKFGRQWAIPTTTEKPSDARVKSGKYLKTPASSEEDYNEIKNERLGSHMSTTNDKPGFSPEDVLEQINYAKIAKLIPNETYDFVDLFCGCGGMSYGFHKMAALTGRLRWAGAIDIDKHAIDTYERNYGHKPTNLNLAEEDVNVIKQSLDLNENNELILIGCAPCQGFSAHRKKDHRGPDTRNTLVGRFAEIAVAMQPKLIIMENVPDLLAKKHWHHYQAFKNTVEAAGYNIAVKILNMADFGTPQARFRTVLLASRNFIPTLPEPVFKPEQYRTVRDAIGNLPPLAAGGIDPDDSMHITSKHRKETIDILKQVPKDGGNRPRGVGPQCLDKVAGFSDVYGRLAWDKTAVTITARCRTPSCGRFIHPEQDRGLSVRETGILQGFPVDFYFEGPFDDKYKQIGNAVSPIFSTRIAAHVLTMLAGQNHGETVETIDEPYFSSYSGMIAHVKNQGAESKDKQWKRNTK</sequence>
<accession>A0A318XI39</accession>
<keyword evidence="10" id="KW-1185">Reference proteome</keyword>
<dbReference type="RefSeq" id="WP_110462723.1">
    <property type="nucleotide sequence ID" value="NZ_QKMR01000017.1"/>
</dbReference>
<dbReference type="PRINTS" id="PR00105">
    <property type="entry name" value="C5METTRFRASE"/>
</dbReference>
<feature type="active site" evidence="6">
    <location>
        <position position="196"/>
    </location>
</feature>
<dbReference type="PANTHER" id="PTHR10629">
    <property type="entry name" value="CYTOSINE-SPECIFIC METHYLTRANSFERASE"/>
    <property type="match status" value="1"/>
</dbReference>
<evidence type="ECO:0000256" key="8">
    <source>
        <dbReference type="SAM" id="MobiDB-lite"/>
    </source>
</evidence>
<name>A0A318XI39_9FIRM</name>
<reference evidence="9 10" key="1">
    <citation type="submission" date="2018-06" db="EMBL/GenBank/DDBJ databases">
        <title>Genomic Encyclopedia of Type Strains, Phase I: the one thousand microbial genomes (KMG-I) project.</title>
        <authorList>
            <person name="Kyrpides N."/>
        </authorList>
    </citation>
    <scope>NUCLEOTIDE SEQUENCE [LARGE SCALE GENOMIC DNA]</scope>
    <source>
        <strain evidence="9 10">DSM 19573</strain>
    </source>
</reference>